<name>X7F571_9RHOB</name>
<dbReference type="InterPro" id="IPR027417">
    <property type="entry name" value="P-loop_NTPase"/>
</dbReference>
<dbReference type="AlphaFoldDB" id="X7F571"/>
<dbReference type="eggNOG" id="ENOG50329MN">
    <property type="taxonomic scope" value="Bacteria"/>
</dbReference>
<evidence type="ECO:0000313" key="2">
    <source>
        <dbReference type="Proteomes" id="UP000023430"/>
    </source>
</evidence>
<dbReference type="Proteomes" id="UP000023430">
    <property type="component" value="Unassembled WGS sequence"/>
</dbReference>
<sequence>MAIGGGRVLRTATGSPPRHPSVFFHMPKCGGTSLSEAMYATVPMQQRIGVIDAVSTRRAAAIRAFGRDDPRACHEDFDEGWRVFDLRETLMLQHMAWDTMLIHGHVLWSEAAHAHFGDRYRYVTLLREPLARTISNLRMAQRAGLVDDDLEAYLESSVARRHARVYLRYLAGRNDIAEDAVAEATGEAIARLDGFALVGFLDRQPAFLAGYRETFGVPLRLQRLNAAPDGAPPFPDRVLARLRELCAPDLAIHEAALSHAAAAR</sequence>
<evidence type="ECO:0000313" key="1">
    <source>
        <dbReference type="EMBL" id="ETX27219.1"/>
    </source>
</evidence>
<protein>
    <recommendedName>
        <fullName evidence="3">Sulfotransferase family protein</fullName>
    </recommendedName>
</protein>
<comment type="caution">
    <text evidence="1">The sequence shown here is derived from an EMBL/GenBank/DDBJ whole genome shotgun (WGS) entry which is preliminary data.</text>
</comment>
<reference evidence="1 2" key="1">
    <citation type="submission" date="2014-01" db="EMBL/GenBank/DDBJ databases">
        <title>Roseivivax isoporae LMG 25204 Genome Sequencing.</title>
        <authorList>
            <person name="Lai Q."/>
            <person name="Li G."/>
            <person name="Shao Z."/>
        </authorList>
    </citation>
    <scope>NUCLEOTIDE SEQUENCE [LARGE SCALE GENOMIC DNA]</scope>
    <source>
        <strain evidence="1 2">LMG 25204</strain>
    </source>
</reference>
<dbReference type="SUPFAM" id="SSF52540">
    <property type="entry name" value="P-loop containing nucleoside triphosphate hydrolases"/>
    <property type="match status" value="1"/>
</dbReference>
<evidence type="ECO:0008006" key="3">
    <source>
        <dbReference type="Google" id="ProtNLM"/>
    </source>
</evidence>
<proteinExistence type="predicted"/>
<dbReference type="EMBL" id="JAME01000037">
    <property type="protein sequence ID" value="ETX27219.1"/>
    <property type="molecule type" value="Genomic_DNA"/>
</dbReference>
<accession>X7F571</accession>
<keyword evidence="2" id="KW-1185">Reference proteome</keyword>
<organism evidence="1 2">
    <name type="scientific">Roseivivax isoporae LMG 25204</name>
    <dbReference type="NCBI Taxonomy" id="1449351"/>
    <lineage>
        <taxon>Bacteria</taxon>
        <taxon>Pseudomonadati</taxon>
        <taxon>Pseudomonadota</taxon>
        <taxon>Alphaproteobacteria</taxon>
        <taxon>Rhodobacterales</taxon>
        <taxon>Roseobacteraceae</taxon>
        <taxon>Roseivivax</taxon>
    </lineage>
</organism>
<gene>
    <name evidence="1" type="ORF">RISW2_14965</name>
</gene>
<dbReference type="Gene3D" id="3.40.50.300">
    <property type="entry name" value="P-loop containing nucleotide triphosphate hydrolases"/>
    <property type="match status" value="1"/>
</dbReference>